<dbReference type="InterPro" id="IPR013762">
    <property type="entry name" value="Integrase-like_cat_sf"/>
</dbReference>
<dbReference type="InterPro" id="IPR050090">
    <property type="entry name" value="Tyrosine_recombinase_XerCD"/>
</dbReference>
<dbReference type="SUPFAM" id="SSF56349">
    <property type="entry name" value="DNA breaking-rejoining enzymes"/>
    <property type="match status" value="1"/>
</dbReference>
<dbReference type="GO" id="GO:0015074">
    <property type="term" value="P:DNA integration"/>
    <property type="evidence" value="ECO:0007669"/>
    <property type="project" value="UniProtKB-KW"/>
</dbReference>
<evidence type="ECO:0000313" key="6">
    <source>
        <dbReference type="Proteomes" id="UP000307999"/>
    </source>
</evidence>
<evidence type="ECO:0000256" key="1">
    <source>
        <dbReference type="ARBA" id="ARBA00004496"/>
    </source>
</evidence>
<feature type="domain" description="Tyr recombinase" evidence="4">
    <location>
        <begin position="211"/>
        <end position="420"/>
    </location>
</feature>
<dbReference type="PANTHER" id="PTHR30349:SF77">
    <property type="entry name" value="TYROSINE RECOMBINASE XERC"/>
    <property type="match status" value="1"/>
</dbReference>
<evidence type="ECO:0000259" key="4">
    <source>
        <dbReference type="PROSITE" id="PS51898"/>
    </source>
</evidence>
<dbReference type="CDD" id="cd00397">
    <property type="entry name" value="DNA_BRE_C"/>
    <property type="match status" value="1"/>
</dbReference>
<dbReference type="GO" id="GO:0003677">
    <property type="term" value="F:DNA binding"/>
    <property type="evidence" value="ECO:0007669"/>
    <property type="project" value="InterPro"/>
</dbReference>
<name>A0A4U1B4B1_9GAMM</name>
<gene>
    <name evidence="5" type="ORF">E8M12_10400</name>
</gene>
<reference evidence="5 6" key="1">
    <citation type="submission" date="2019-04" db="EMBL/GenBank/DDBJ databases">
        <title>Thalassotalea guangxiensis sp. nov., isolated from sediment of the coastal wetland.</title>
        <authorList>
            <person name="Zheng S."/>
            <person name="Zhang D."/>
        </authorList>
    </citation>
    <scope>NUCLEOTIDE SEQUENCE [LARGE SCALE GENOMIC DNA]</scope>
    <source>
        <strain evidence="5 6">ZS-4</strain>
    </source>
</reference>
<dbReference type="AlphaFoldDB" id="A0A4U1B4B1"/>
<dbReference type="Gene3D" id="1.10.443.10">
    <property type="entry name" value="Intergrase catalytic core"/>
    <property type="match status" value="1"/>
</dbReference>
<dbReference type="EMBL" id="SWDB01000023">
    <property type="protein sequence ID" value="TKB44906.1"/>
    <property type="molecule type" value="Genomic_DNA"/>
</dbReference>
<accession>A0A4U1B4B1</accession>
<keyword evidence="6" id="KW-1185">Reference proteome</keyword>
<keyword evidence="3" id="KW-0233">DNA recombination</keyword>
<dbReference type="RefSeq" id="WP_136736091.1">
    <property type="nucleotide sequence ID" value="NZ_SWDB01000023.1"/>
</dbReference>
<protein>
    <submittedName>
        <fullName evidence="5">Site-specific integrase</fullName>
    </submittedName>
</protein>
<dbReference type="PANTHER" id="PTHR30349">
    <property type="entry name" value="PHAGE INTEGRASE-RELATED"/>
    <property type="match status" value="1"/>
</dbReference>
<dbReference type="InterPro" id="IPR011010">
    <property type="entry name" value="DNA_brk_join_enz"/>
</dbReference>
<evidence type="ECO:0000256" key="2">
    <source>
        <dbReference type="ARBA" id="ARBA00022908"/>
    </source>
</evidence>
<organism evidence="5 6">
    <name type="scientific">Thalassotalea mangrovi</name>
    <dbReference type="NCBI Taxonomy" id="2572245"/>
    <lineage>
        <taxon>Bacteria</taxon>
        <taxon>Pseudomonadati</taxon>
        <taxon>Pseudomonadota</taxon>
        <taxon>Gammaproteobacteria</taxon>
        <taxon>Alteromonadales</taxon>
        <taxon>Colwelliaceae</taxon>
        <taxon>Thalassotalea</taxon>
    </lineage>
</organism>
<proteinExistence type="predicted"/>
<dbReference type="Pfam" id="PF00589">
    <property type="entry name" value="Phage_integrase"/>
    <property type="match status" value="1"/>
</dbReference>
<comment type="caution">
    <text evidence="5">The sequence shown here is derived from an EMBL/GenBank/DDBJ whole genome shotgun (WGS) entry which is preliminary data.</text>
</comment>
<comment type="subcellular location">
    <subcellularLocation>
        <location evidence="1">Cytoplasm</location>
    </subcellularLocation>
</comment>
<keyword evidence="2" id="KW-0229">DNA integration</keyword>
<dbReference type="Proteomes" id="UP000307999">
    <property type="component" value="Unassembled WGS sequence"/>
</dbReference>
<dbReference type="InterPro" id="IPR002104">
    <property type="entry name" value="Integrase_catalytic"/>
</dbReference>
<dbReference type="GO" id="GO:0005737">
    <property type="term" value="C:cytoplasm"/>
    <property type="evidence" value="ECO:0007669"/>
    <property type="project" value="UniProtKB-SubCell"/>
</dbReference>
<dbReference type="PROSITE" id="PS51898">
    <property type="entry name" value="TYR_RECOMBINASE"/>
    <property type="match status" value="1"/>
</dbReference>
<evidence type="ECO:0000313" key="5">
    <source>
        <dbReference type="EMBL" id="TKB44906.1"/>
    </source>
</evidence>
<dbReference type="GO" id="GO:0006310">
    <property type="term" value="P:DNA recombination"/>
    <property type="evidence" value="ECO:0007669"/>
    <property type="project" value="UniProtKB-KW"/>
</dbReference>
<dbReference type="OrthoDB" id="8610787at2"/>
<evidence type="ECO:0000256" key="3">
    <source>
        <dbReference type="ARBA" id="ARBA00023172"/>
    </source>
</evidence>
<sequence>MNNPENFSAEPLFDSHRHFQQLHRNQLFSDDNQSVKRFVETINQNVSGALDDYRFTKEFLQSKGRRNEATYNLFRSETEKFLLWSWLFAQKSIVTLKRRDLETYIDFVHKPPVTWISSYVYRRFEDLNGYRQVNPDWRPFTIKIPKSQRLDNIDFNQKKRNYQCSQDAIKATFSVLNVFYDYLVTEDYAFGNAIASVKKDSPYLIKDASVVEVKRLSSLQWDYILESTQKLADSDENHERTLFIVACLKTLYLRISELSERPVWSPVMGHFWTDKDKNHWFKVFGKGNKQRDVSVPDSFLPYLERFRQYRGLSGYPLSSETDPLINKLKGFGGMTSRQLRRIVQQAFDHAFEQMTQEGFSHEAQTLKEATTHWLRHTGASMDIASRPLKHMADELGHASMGTTDRVYVQSDHLERAKSGKKRSIESN</sequence>